<keyword evidence="3" id="KW-1185">Reference proteome</keyword>
<evidence type="ECO:0000313" key="3">
    <source>
        <dbReference type="Proteomes" id="UP001158576"/>
    </source>
</evidence>
<dbReference type="PROSITE" id="PS50250">
    <property type="entry name" value="PCI"/>
    <property type="match status" value="1"/>
</dbReference>
<dbReference type="InterPro" id="IPR000717">
    <property type="entry name" value="PCI_dom"/>
</dbReference>
<dbReference type="Gene3D" id="1.25.40.570">
    <property type="match status" value="1"/>
</dbReference>
<dbReference type="SMART" id="SM00088">
    <property type="entry name" value="PINT"/>
    <property type="match status" value="1"/>
</dbReference>
<dbReference type="InterPro" id="IPR050871">
    <property type="entry name" value="26S_Proteasome/COP9_Components"/>
</dbReference>
<feature type="domain" description="PCI" evidence="1">
    <location>
        <begin position="13"/>
        <end position="182"/>
    </location>
</feature>
<dbReference type="PANTHER" id="PTHR10678">
    <property type="entry name" value="26S PROTEASOME NON-ATPASE REGULATORY SUBUNIT 11/COP9 SIGNALOSOME COMPLEX SUBUNIT 2"/>
    <property type="match status" value="1"/>
</dbReference>
<dbReference type="EMBL" id="OU015569">
    <property type="protein sequence ID" value="CAG5099379.1"/>
    <property type="molecule type" value="Genomic_DNA"/>
</dbReference>
<gene>
    <name evidence="2" type="ORF">OKIOD_LOCUS8056</name>
</gene>
<organism evidence="2 3">
    <name type="scientific">Oikopleura dioica</name>
    <name type="common">Tunicate</name>
    <dbReference type="NCBI Taxonomy" id="34765"/>
    <lineage>
        <taxon>Eukaryota</taxon>
        <taxon>Metazoa</taxon>
        <taxon>Chordata</taxon>
        <taxon>Tunicata</taxon>
        <taxon>Appendicularia</taxon>
        <taxon>Copelata</taxon>
        <taxon>Oikopleuridae</taxon>
        <taxon>Oikopleura</taxon>
    </lineage>
</organism>
<dbReference type="Proteomes" id="UP001158576">
    <property type="component" value="Chromosome XSR"/>
</dbReference>
<reference evidence="2 3" key="1">
    <citation type="submission" date="2021-04" db="EMBL/GenBank/DDBJ databases">
        <authorList>
            <person name="Bliznina A."/>
        </authorList>
    </citation>
    <scope>NUCLEOTIDE SEQUENCE [LARGE SCALE GENOMIC DNA]</scope>
</reference>
<sequence length="210" mass="24205">MQAGILHAAENKDWKTAFSYFYEAFEGFDSCDLKKKAVQNLRYMIMCKIMNNNEEEVSNLLTAKLAIKYKGPEIEAMKDICKASADRDVHKLEAAFVKYQPQLSDDTVIQEHFESLKSNLLEKNLKRLIEPYSRVEISKIAKLIDLDELEIERKLSQMILDKKLIGILSQEDRALQIFEPSESDKVYEDSLEMIGALEDVVASLYKKLKN</sequence>
<evidence type="ECO:0000259" key="1">
    <source>
        <dbReference type="PROSITE" id="PS50250"/>
    </source>
</evidence>
<protein>
    <submittedName>
        <fullName evidence="2">Oidioi.mRNA.OKI2018_I69.XSR.g16498.t1.cds</fullName>
    </submittedName>
</protein>
<accession>A0ABN7SKI0</accession>
<dbReference type="InterPro" id="IPR036390">
    <property type="entry name" value="WH_DNA-bd_sf"/>
</dbReference>
<proteinExistence type="predicted"/>
<dbReference type="Pfam" id="PF01399">
    <property type="entry name" value="PCI"/>
    <property type="match status" value="1"/>
</dbReference>
<dbReference type="SUPFAM" id="SSF46785">
    <property type="entry name" value="Winged helix' DNA-binding domain"/>
    <property type="match status" value="1"/>
</dbReference>
<evidence type="ECO:0000313" key="2">
    <source>
        <dbReference type="EMBL" id="CAG5099379.1"/>
    </source>
</evidence>
<name>A0ABN7SKI0_OIKDI</name>